<organism evidence="2 3">
    <name type="scientific">Burkholderia ubonensis</name>
    <dbReference type="NCBI Taxonomy" id="101571"/>
    <lineage>
        <taxon>Bacteria</taxon>
        <taxon>Pseudomonadati</taxon>
        <taxon>Pseudomonadota</taxon>
        <taxon>Betaproteobacteria</taxon>
        <taxon>Burkholderiales</taxon>
        <taxon>Burkholderiaceae</taxon>
        <taxon>Burkholderia</taxon>
        <taxon>Burkholderia cepacia complex</taxon>
    </lineage>
</organism>
<protein>
    <submittedName>
        <fullName evidence="2">Uncharacterized protein</fullName>
    </submittedName>
</protein>
<dbReference type="RefSeq" id="WP_060040395.1">
    <property type="nucleotide sequence ID" value="NZ_LPAD01000071.1"/>
</dbReference>
<accession>A0ABD4DZH0</accession>
<feature type="signal peptide" evidence="1">
    <location>
        <begin position="1"/>
        <end position="21"/>
    </location>
</feature>
<dbReference type="Proteomes" id="UP000057910">
    <property type="component" value="Unassembled WGS sequence"/>
</dbReference>
<evidence type="ECO:0000313" key="2">
    <source>
        <dbReference type="EMBL" id="KVN83501.1"/>
    </source>
</evidence>
<dbReference type="EMBL" id="LPAD01000071">
    <property type="protein sequence ID" value="KVN83501.1"/>
    <property type="molecule type" value="Genomic_DNA"/>
</dbReference>
<proteinExistence type="predicted"/>
<sequence length="139" mass="15472">MRITKALLVAALIALATPAFADQANLDRAVKDALKTFRAGGEPALQQKVEICETGVDWTGAVDSPQKQVEYCAALEFAGLAIIRHDGKQDLAEYFKAADVWVRVNYIASRARVIELPEQVAPYWTPRIKYVNKRVEELI</sequence>
<name>A0ABD4DZH0_9BURK</name>
<evidence type="ECO:0000256" key="1">
    <source>
        <dbReference type="SAM" id="SignalP"/>
    </source>
</evidence>
<comment type="caution">
    <text evidence="2">The sequence shown here is derived from an EMBL/GenBank/DDBJ whole genome shotgun (WGS) entry which is preliminary data.</text>
</comment>
<gene>
    <name evidence="2" type="ORF">WJ68_16450</name>
</gene>
<keyword evidence="1" id="KW-0732">Signal</keyword>
<reference evidence="2 3" key="1">
    <citation type="submission" date="2015-11" db="EMBL/GenBank/DDBJ databases">
        <title>Expanding the genomic diversity of Burkholderia species for the development of highly accurate diagnostics.</title>
        <authorList>
            <person name="Sahl J."/>
            <person name="Keim P."/>
            <person name="Wagner D."/>
        </authorList>
    </citation>
    <scope>NUCLEOTIDE SEQUENCE [LARGE SCALE GENOMIC DNA]</scope>
    <source>
        <strain evidence="2 3">MSMB1585WGS</strain>
    </source>
</reference>
<feature type="chain" id="PRO_5044752344" evidence="1">
    <location>
        <begin position="22"/>
        <end position="139"/>
    </location>
</feature>
<dbReference type="AlphaFoldDB" id="A0ABD4DZH0"/>
<evidence type="ECO:0000313" key="3">
    <source>
        <dbReference type="Proteomes" id="UP000057910"/>
    </source>
</evidence>